<proteinExistence type="predicted"/>
<dbReference type="InterPro" id="IPR013783">
    <property type="entry name" value="Ig-like_fold"/>
</dbReference>
<feature type="chain" id="PRO_5043900969" description="Interleukin-2 receptor subunit beta N-terminal domain-containing protein" evidence="4">
    <location>
        <begin position="25"/>
        <end position="631"/>
    </location>
</feature>
<feature type="transmembrane region" description="Helical" evidence="3">
    <location>
        <begin position="260"/>
        <end position="283"/>
    </location>
</feature>
<organism evidence="6 7">
    <name type="scientific">Zoarces viviparus</name>
    <name type="common">Viviparous eelpout</name>
    <name type="synonym">Blennius viviparus</name>
    <dbReference type="NCBI Taxonomy" id="48416"/>
    <lineage>
        <taxon>Eukaryota</taxon>
        <taxon>Metazoa</taxon>
        <taxon>Chordata</taxon>
        <taxon>Craniata</taxon>
        <taxon>Vertebrata</taxon>
        <taxon>Euteleostomi</taxon>
        <taxon>Actinopterygii</taxon>
        <taxon>Neopterygii</taxon>
        <taxon>Teleostei</taxon>
        <taxon>Neoteleostei</taxon>
        <taxon>Acanthomorphata</taxon>
        <taxon>Eupercaria</taxon>
        <taxon>Perciformes</taxon>
        <taxon>Cottioidei</taxon>
        <taxon>Zoarcales</taxon>
        <taxon>Zoarcidae</taxon>
        <taxon>Zoarcinae</taxon>
        <taxon>Zoarces</taxon>
    </lineage>
</organism>
<dbReference type="EMBL" id="JBCEZU010000013">
    <property type="protein sequence ID" value="KAK9540936.1"/>
    <property type="molecule type" value="Genomic_DNA"/>
</dbReference>
<feature type="region of interest" description="Disordered" evidence="2">
    <location>
        <begin position="470"/>
        <end position="508"/>
    </location>
</feature>
<comment type="caution">
    <text evidence="6">The sequence shown here is derived from an EMBL/GenBank/DDBJ whole genome shotgun (WGS) entry which is preliminary data.</text>
</comment>
<evidence type="ECO:0000256" key="2">
    <source>
        <dbReference type="SAM" id="MobiDB-lite"/>
    </source>
</evidence>
<dbReference type="PANTHER" id="PTHR23037">
    <property type="entry name" value="CYTOKINE RECEPTOR"/>
    <property type="match status" value="1"/>
</dbReference>
<feature type="domain" description="Interleukin-2 receptor subunit beta N-terminal" evidence="5">
    <location>
        <begin position="41"/>
        <end position="126"/>
    </location>
</feature>
<sequence>MERHNKTPLLVLPLLYVCVCVCVCAVGDENCPSVPDNKLTELTCHSDFDQTITCLWNSTSVSDHPGNVCTIFAERKHAEYNNYHNSCRLEPVDASRPTLKKCLLFFKRSYRFQTFHVLSINLSCKHTLQTLSLSFKPACHIKPRPPPRPDINFTTWSPQVTKHKLLTLYRSELQWKHEDQSWTDPSVLKNILTADDNEEGSYTRELDEKELRRGERYEARARVKAIQGKDKSFWSDWSDWSPVASWESAVGGTKERPSDLHVGVLAMVAAAAAFAVFLVVIRFKTDKSTWVYMVKRIRGPPLPNPAKSFLQDVDFQNWSPHFSDESSHSLFKPVEVVSVEVTSAVDAVAPLGLEAALLQKMRSESSYESTSSIFSNPSYSHLCPPPPPPPPLPVSSLTAGSLAPCAADTPYGPVGGHADKAEQEARGEEVKIRLLLSKGGNDSESMPMVSDYEKAEKIQVERARLQSLDSGVCSGEEVSQESLEADSINTAEGEEESEGGSGKEVDFQKLFGGGGGVFHKGSIQVCSGYERVETPQPDRPELLSMDSGVSGVGEEQVSQEDVDQSSESSCLLSPPLPPPCSSSPGFPPLFTPRPLDLCGSGLSPAPPSHFLERIALMSTSRSVEPSGDGYM</sequence>
<dbReference type="Gene3D" id="2.60.40.10">
    <property type="entry name" value="Immunoglobulins"/>
    <property type="match status" value="2"/>
</dbReference>
<dbReference type="GO" id="GO:0004896">
    <property type="term" value="F:cytokine receptor activity"/>
    <property type="evidence" value="ECO:0007669"/>
    <property type="project" value="TreeGrafter"/>
</dbReference>
<evidence type="ECO:0000256" key="3">
    <source>
        <dbReference type="SAM" id="Phobius"/>
    </source>
</evidence>
<dbReference type="Proteomes" id="UP001488805">
    <property type="component" value="Unassembled WGS sequence"/>
</dbReference>
<feature type="signal peptide" evidence="4">
    <location>
        <begin position="1"/>
        <end position="24"/>
    </location>
</feature>
<dbReference type="GO" id="GO:0009897">
    <property type="term" value="C:external side of plasma membrane"/>
    <property type="evidence" value="ECO:0007669"/>
    <property type="project" value="TreeGrafter"/>
</dbReference>
<accession>A0AAW1G246</accession>
<evidence type="ECO:0000256" key="4">
    <source>
        <dbReference type="SAM" id="SignalP"/>
    </source>
</evidence>
<keyword evidence="3" id="KW-0812">Transmembrane</keyword>
<keyword evidence="3" id="KW-1133">Transmembrane helix</keyword>
<gene>
    <name evidence="6" type="ORF">VZT92_003353</name>
</gene>
<feature type="compositionally biased region" description="Pro residues" evidence="2">
    <location>
        <begin position="574"/>
        <end position="587"/>
    </location>
</feature>
<feature type="region of interest" description="Disordered" evidence="2">
    <location>
        <begin position="533"/>
        <end position="587"/>
    </location>
</feature>
<reference evidence="6 7" key="1">
    <citation type="journal article" date="2024" name="Genome Biol. Evol.">
        <title>Chromosome-level genome assembly of the viviparous eelpout Zoarces viviparus.</title>
        <authorList>
            <person name="Fuhrmann N."/>
            <person name="Brasseur M.V."/>
            <person name="Bakowski C.E."/>
            <person name="Podsiadlowski L."/>
            <person name="Prost S."/>
            <person name="Krehenwinkel H."/>
            <person name="Mayer C."/>
        </authorList>
    </citation>
    <scope>NUCLEOTIDE SEQUENCE [LARGE SCALE GENOMIC DNA]</scope>
    <source>
        <strain evidence="6">NO-MEL_2022_Ind0_liver</strain>
    </source>
</reference>
<evidence type="ECO:0000256" key="1">
    <source>
        <dbReference type="ARBA" id="ARBA00023157"/>
    </source>
</evidence>
<dbReference type="PANTHER" id="PTHR23037:SF22">
    <property type="entry name" value="CYTOKINE RECEPTOR COMMON SUBUNIT BETA"/>
    <property type="match status" value="1"/>
</dbReference>
<evidence type="ECO:0000313" key="7">
    <source>
        <dbReference type="Proteomes" id="UP001488805"/>
    </source>
</evidence>
<keyword evidence="7" id="KW-1185">Reference proteome</keyword>
<dbReference type="InterPro" id="IPR040951">
    <property type="entry name" value="IL2RB_N1"/>
</dbReference>
<keyword evidence="3" id="KW-0472">Membrane</keyword>
<dbReference type="GO" id="GO:0016064">
    <property type="term" value="P:immunoglobulin mediated immune response"/>
    <property type="evidence" value="ECO:0007669"/>
    <property type="project" value="TreeGrafter"/>
</dbReference>
<name>A0AAW1G246_ZOAVI</name>
<evidence type="ECO:0000259" key="5">
    <source>
        <dbReference type="Pfam" id="PF18707"/>
    </source>
</evidence>
<dbReference type="Pfam" id="PF18707">
    <property type="entry name" value="IL2RB_N1"/>
    <property type="match status" value="1"/>
</dbReference>
<keyword evidence="1" id="KW-1015">Disulfide bond</keyword>
<protein>
    <recommendedName>
        <fullName evidence="5">Interleukin-2 receptor subunit beta N-terminal domain-containing protein</fullName>
    </recommendedName>
</protein>
<dbReference type="AlphaFoldDB" id="A0AAW1G246"/>
<keyword evidence="4" id="KW-0732">Signal</keyword>
<evidence type="ECO:0000313" key="6">
    <source>
        <dbReference type="EMBL" id="KAK9540936.1"/>
    </source>
</evidence>